<dbReference type="OrthoDB" id="10263753at2759"/>
<dbReference type="KEGG" id="tut:107365562"/>
<feature type="binding site" evidence="6">
    <location>
        <position position="203"/>
    </location>
    <ligand>
        <name>substrate</name>
    </ligand>
</feature>
<dbReference type="HOGENOM" id="CLU_030821_0_0_1"/>
<evidence type="ECO:0000256" key="6">
    <source>
        <dbReference type="PIRSR" id="PIRSR614732-2"/>
    </source>
</evidence>
<gene>
    <name evidence="9" type="primary">107365562</name>
</gene>
<dbReference type="EMBL" id="CAEY01000249">
    <property type="status" value="NOT_ANNOTATED_CDS"/>
    <property type="molecule type" value="Genomic_DNA"/>
</dbReference>
<dbReference type="UniPathway" id="UPA00070">
    <property type="reaction ID" value="UER00120"/>
</dbReference>
<proteinExistence type="inferred from homology"/>
<dbReference type="PANTHER" id="PTHR19278:SF9">
    <property type="entry name" value="URIDINE 5'-MONOPHOSPHATE SYNTHASE"/>
    <property type="match status" value="1"/>
</dbReference>
<evidence type="ECO:0000313" key="10">
    <source>
        <dbReference type="Proteomes" id="UP000015104"/>
    </source>
</evidence>
<feature type="active site" description="For OMPdecase activity" evidence="5">
    <location>
        <position position="84"/>
    </location>
</feature>
<dbReference type="InterPro" id="IPR001754">
    <property type="entry name" value="OMPdeCOase_dom"/>
</dbReference>
<dbReference type="STRING" id="32264.T1KMZ7"/>
<keyword evidence="10" id="KW-1185">Reference proteome</keyword>
<dbReference type="AlphaFoldDB" id="T1KMZ7"/>
<dbReference type="GO" id="GO:0006207">
    <property type="term" value="P:'de novo' pyrimidine nucleobase biosynthetic process"/>
    <property type="evidence" value="ECO:0007669"/>
    <property type="project" value="InterPro"/>
</dbReference>
<evidence type="ECO:0000259" key="8">
    <source>
        <dbReference type="SMART" id="SM00934"/>
    </source>
</evidence>
<dbReference type="EC" id="4.1.1.23" evidence="7"/>
<dbReference type="GO" id="GO:0004590">
    <property type="term" value="F:orotidine-5'-phosphate decarboxylase activity"/>
    <property type="evidence" value="ECO:0007669"/>
    <property type="project" value="UniProtKB-EC"/>
</dbReference>
<evidence type="ECO:0000256" key="7">
    <source>
        <dbReference type="RuleBase" id="RU000512"/>
    </source>
</evidence>
<feature type="binding site" evidence="6">
    <location>
        <position position="53"/>
    </location>
    <ligand>
        <name>substrate</name>
    </ligand>
</feature>
<dbReference type="SMART" id="SM00934">
    <property type="entry name" value="OMPdecase"/>
    <property type="match status" value="1"/>
</dbReference>
<protein>
    <recommendedName>
        <fullName evidence="7">Orotidine 5'-phosphate decarboxylase</fullName>
        <ecNumber evidence="7">4.1.1.23</ecNumber>
    </recommendedName>
</protein>
<dbReference type="SUPFAM" id="SSF51366">
    <property type="entry name" value="Ribulose-phoshate binding barrel"/>
    <property type="match status" value="1"/>
</dbReference>
<sequence>MERMSRTVNPINKVLFEMMERKKTNLCLAVDLTKSSEIIDIVDKMGPHVVIIKIHVDIIEDFDREFIEKMVTLKKKHDFLIFEDRKFADIGATVLKQYVGGIFRIQDWADLVTLHVITGTTTIEALMKGWTSSEPRGVLLIAQMSHKGSLLHEDGVKMAGQIAQQYPTFVSGFISQAKVSNDPGFIQFTPGVNIGSTGDGMGQQYVTPEEAVIKRNADIIIVGRGVLQAEDPVKMLLEFKTRAYSCYAMKNKEN</sequence>
<feature type="binding site" evidence="6">
    <location>
        <position position="31"/>
    </location>
    <ligand>
        <name>substrate</name>
    </ligand>
</feature>
<evidence type="ECO:0000256" key="4">
    <source>
        <dbReference type="ARBA" id="ARBA00023239"/>
    </source>
</evidence>
<feature type="binding site" evidence="6">
    <location>
        <position position="223"/>
    </location>
    <ligand>
        <name>substrate</name>
    </ligand>
</feature>
<dbReference type="InterPro" id="IPR013785">
    <property type="entry name" value="Aldolase_TIM"/>
</dbReference>
<reference evidence="10" key="1">
    <citation type="submission" date="2011-08" db="EMBL/GenBank/DDBJ databases">
        <authorList>
            <person name="Rombauts S."/>
        </authorList>
    </citation>
    <scope>NUCLEOTIDE SEQUENCE</scope>
    <source>
        <strain evidence="10">London</strain>
    </source>
</reference>
<evidence type="ECO:0000256" key="2">
    <source>
        <dbReference type="ARBA" id="ARBA00022793"/>
    </source>
</evidence>
<feature type="active site" description="For OMPdecase activity" evidence="5">
    <location>
        <position position="86"/>
    </location>
</feature>
<evidence type="ECO:0000256" key="3">
    <source>
        <dbReference type="ARBA" id="ARBA00022975"/>
    </source>
</evidence>
<dbReference type="InterPro" id="IPR011060">
    <property type="entry name" value="RibuloseP-bd_barrel"/>
</dbReference>
<dbReference type="CDD" id="cd04725">
    <property type="entry name" value="OMP_decarboxylase_like"/>
    <property type="match status" value="1"/>
</dbReference>
<comment type="pathway">
    <text evidence="1 7">Pyrimidine metabolism; UMP biosynthesis via de novo pathway; UMP from orotate: step 2/2.</text>
</comment>
<keyword evidence="3 7" id="KW-0665">Pyrimidine biosynthesis</keyword>
<feature type="active site" description="For OMPdecase activity" evidence="5">
    <location>
        <position position="89"/>
    </location>
</feature>
<evidence type="ECO:0000313" key="9">
    <source>
        <dbReference type="EnsemblMetazoa" id="tetur15g03450.1"/>
    </source>
</evidence>
<keyword evidence="4 7" id="KW-0456">Lyase</keyword>
<dbReference type="GO" id="GO:0044205">
    <property type="term" value="P:'de novo' UMP biosynthetic process"/>
    <property type="evidence" value="ECO:0007669"/>
    <property type="project" value="UniProtKB-UniPathway"/>
</dbReference>
<comment type="catalytic activity">
    <reaction evidence="7">
        <text>orotidine 5'-phosphate + H(+) = UMP + CO2</text>
        <dbReference type="Rhea" id="RHEA:11596"/>
        <dbReference type="ChEBI" id="CHEBI:15378"/>
        <dbReference type="ChEBI" id="CHEBI:16526"/>
        <dbReference type="ChEBI" id="CHEBI:57538"/>
        <dbReference type="ChEBI" id="CHEBI:57865"/>
        <dbReference type="EC" id="4.1.1.23"/>
    </reaction>
</comment>
<dbReference type="FunFam" id="3.20.20.70:FF:000114">
    <property type="entry name" value="Decarboxylase,orotidine phosphate"/>
    <property type="match status" value="1"/>
</dbReference>
<name>T1KMZ7_TETUR</name>
<evidence type="ECO:0000256" key="5">
    <source>
        <dbReference type="PIRSR" id="PIRSR614732-1"/>
    </source>
</evidence>
<comment type="similarity">
    <text evidence="7">Belongs to the OMP decarboxylase family.</text>
</comment>
<reference evidence="9" key="2">
    <citation type="submission" date="2015-06" db="UniProtKB">
        <authorList>
            <consortium name="EnsemblMetazoa"/>
        </authorList>
    </citation>
    <scope>IDENTIFICATION</scope>
</reference>
<dbReference type="OMA" id="CLIKTHI"/>
<dbReference type="Gene3D" id="3.20.20.70">
    <property type="entry name" value="Aldolase class I"/>
    <property type="match status" value="1"/>
</dbReference>
<accession>T1KMZ7</accession>
<organism evidence="9 10">
    <name type="scientific">Tetranychus urticae</name>
    <name type="common">Two-spotted spider mite</name>
    <dbReference type="NCBI Taxonomy" id="32264"/>
    <lineage>
        <taxon>Eukaryota</taxon>
        <taxon>Metazoa</taxon>
        <taxon>Ecdysozoa</taxon>
        <taxon>Arthropoda</taxon>
        <taxon>Chelicerata</taxon>
        <taxon>Arachnida</taxon>
        <taxon>Acari</taxon>
        <taxon>Acariformes</taxon>
        <taxon>Trombidiformes</taxon>
        <taxon>Prostigmata</taxon>
        <taxon>Eleutherengona</taxon>
        <taxon>Raphignathae</taxon>
        <taxon>Tetranychoidea</taxon>
        <taxon>Tetranychidae</taxon>
        <taxon>Tetranychus</taxon>
    </lineage>
</organism>
<dbReference type="PANTHER" id="PTHR19278">
    <property type="entry name" value="OROTATE PHOSPHORIBOSYLTRANSFERASE"/>
    <property type="match status" value="1"/>
</dbReference>
<keyword evidence="2 7" id="KW-0210">Decarboxylase</keyword>
<evidence type="ECO:0000256" key="1">
    <source>
        <dbReference type="ARBA" id="ARBA00004861"/>
    </source>
</evidence>
<dbReference type="NCBIfam" id="TIGR01740">
    <property type="entry name" value="pyrF"/>
    <property type="match status" value="1"/>
</dbReference>
<dbReference type="eggNOG" id="KOG1377">
    <property type="taxonomic scope" value="Eukaryota"/>
</dbReference>
<feature type="domain" description="Orotidine 5'-phosphate decarboxylase" evidence="8">
    <location>
        <begin position="25"/>
        <end position="239"/>
    </location>
</feature>
<dbReference type="Proteomes" id="UP000015104">
    <property type="component" value="Unassembled WGS sequence"/>
</dbReference>
<feature type="binding site" evidence="6">
    <location>
        <position position="224"/>
    </location>
    <ligand>
        <name>substrate</name>
    </ligand>
</feature>
<dbReference type="InterPro" id="IPR014732">
    <property type="entry name" value="OMPdecase"/>
</dbReference>
<feature type="binding site" evidence="6">
    <location>
        <position position="145"/>
    </location>
    <ligand>
        <name>substrate</name>
    </ligand>
</feature>
<dbReference type="PROSITE" id="PS00156">
    <property type="entry name" value="OMPDECASE"/>
    <property type="match status" value="1"/>
</dbReference>
<dbReference type="GO" id="GO:0004588">
    <property type="term" value="F:orotate phosphoribosyltransferase activity"/>
    <property type="evidence" value="ECO:0007669"/>
    <property type="project" value="TreeGrafter"/>
</dbReference>
<dbReference type="InterPro" id="IPR018089">
    <property type="entry name" value="OMPdecase_AS"/>
</dbReference>
<dbReference type="Pfam" id="PF00215">
    <property type="entry name" value="OMPdecase"/>
    <property type="match status" value="1"/>
</dbReference>
<dbReference type="EnsemblMetazoa" id="tetur15g03450.1">
    <property type="protein sequence ID" value="tetur15g03450.1"/>
    <property type="gene ID" value="tetur15g03450"/>
</dbReference>